<feature type="transmembrane region" description="Helical" evidence="1">
    <location>
        <begin position="28"/>
        <end position="51"/>
    </location>
</feature>
<proteinExistence type="predicted"/>
<accession>A0ABQ1QPA1</accession>
<reference evidence="3" key="1">
    <citation type="journal article" date="2019" name="Int. J. Syst. Evol. Microbiol.">
        <title>The Global Catalogue of Microorganisms (GCM) 10K type strain sequencing project: providing services to taxonomists for standard genome sequencing and annotation.</title>
        <authorList>
            <consortium name="The Broad Institute Genomics Platform"/>
            <consortium name="The Broad Institute Genome Sequencing Center for Infectious Disease"/>
            <person name="Wu L."/>
            <person name="Ma J."/>
        </authorList>
    </citation>
    <scope>NUCLEOTIDE SEQUENCE [LARGE SCALE GENOMIC DNA]</scope>
    <source>
        <strain evidence="3">CGMCC 1.12922</strain>
    </source>
</reference>
<evidence type="ECO:0000313" key="3">
    <source>
        <dbReference type="Proteomes" id="UP000617355"/>
    </source>
</evidence>
<comment type="caution">
    <text evidence="2">The sequence shown here is derived from an EMBL/GenBank/DDBJ whole genome shotgun (WGS) entry which is preliminary data.</text>
</comment>
<dbReference type="RefSeq" id="WP_188527287.1">
    <property type="nucleotide sequence ID" value="NZ_BMGI01000002.1"/>
</dbReference>
<keyword evidence="3" id="KW-1185">Reference proteome</keyword>
<evidence type="ECO:0000256" key="1">
    <source>
        <dbReference type="SAM" id="Phobius"/>
    </source>
</evidence>
<keyword evidence="1" id="KW-0812">Transmembrane</keyword>
<evidence type="ECO:0000313" key="2">
    <source>
        <dbReference type="EMBL" id="GGD34267.1"/>
    </source>
</evidence>
<keyword evidence="1" id="KW-0472">Membrane</keyword>
<protein>
    <recommendedName>
        <fullName evidence="4">Apolipoprotein acyltransferase</fullName>
    </recommendedName>
</protein>
<dbReference type="Proteomes" id="UP000617355">
    <property type="component" value="Unassembled WGS sequence"/>
</dbReference>
<keyword evidence="1" id="KW-1133">Transmembrane helix</keyword>
<organism evidence="2 3">
    <name type="scientific">Sinisalibacter lacisalsi</name>
    <dbReference type="NCBI Taxonomy" id="1526570"/>
    <lineage>
        <taxon>Bacteria</taxon>
        <taxon>Pseudomonadati</taxon>
        <taxon>Pseudomonadota</taxon>
        <taxon>Alphaproteobacteria</taxon>
        <taxon>Rhodobacterales</taxon>
        <taxon>Roseobacteraceae</taxon>
        <taxon>Sinisalibacter</taxon>
    </lineage>
</organism>
<evidence type="ECO:0008006" key="4">
    <source>
        <dbReference type="Google" id="ProtNLM"/>
    </source>
</evidence>
<dbReference type="EMBL" id="BMGI01000002">
    <property type="protein sequence ID" value="GGD34267.1"/>
    <property type="molecule type" value="Genomic_DNA"/>
</dbReference>
<sequence>MIILAFALLGAVIGGFQARSRGGKPLDIAQYAVSYSLAFAIIGLFITVFLLRG</sequence>
<name>A0ABQ1QPA1_9RHOB</name>
<gene>
    <name evidence="2" type="ORF">GCM10011358_17920</name>
</gene>